<dbReference type="SUPFAM" id="SSF54211">
    <property type="entry name" value="Ribosomal protein S5 domain 2-like"/>
    <property type="match status" value="1"/>
</dbReference>
<dbReference type="InterPro" id="IPR020568">
    <property type="entry name" value="Ribosomal_Su5_D2-typ_SF"/>
</dbReference>
<keyword evidence="7 10" id="KW-0067">ATP-binding</keyword>
<evidence type="ECO:0000256" key="1">
    <source>
        <dbReference type="ARBA" id="ARBA00009684"/>
    </source>
</evidence>
<dbReference type="GO" id="GO:0019288">
    <property type="term" value="P:isopentenyl diphosphate biosynthetic process, methylerythritol 4-phosphate pathway"/>
    <property type="evidence" value="ECO:0007669"/>
    <property type="project" value="UniProtKB-UniRule"/>
</dbReference>
<keyword evidence="14" id="KW-1185">Reference proteome</keyword>
<dbReference type="PANTHER" id="PTHR43527:SF2">
    <property type="entry name" value="4-DIPHOSPHOCYTIDYL-2-C-METHYL-D-ERYTHRITOL KINASE, CHLOROPLASTIC"/>
    <property type="match status" value="1"/>
</dbReference>
<dbReference type="Proteomes" id="UP000241899">
    <property type="component" value="Unassembled WGS sequence"/>
</dbReference>
<dbReference type="SUPFAM" id="SSF55060">
    <property type="entry name" value="GHMP Kinase, C-terminal domain"/>
    <property type="match status" value="1"/>
</dbReference>
<comment type="function">
    <text evidence="10">Catalyzes the phosphorylation of the position 2 hydroxy group of 4-diphosphocytidyl-2C-methyl-D-erythritol.</text>
</comment>
<dbReference type="HAMAP" id="MF_00061">
    <property type="entry name" value="IspE"/>
    <property type="match status" value="1"/>
</dbReference>
<feature type="active site" evidence="10">
    <location>
        <position position="10"/>
    </location>
</feature>
<feature type="domain" description="GHMP kinase C-terminal" evidence="12">
    <location>
        <begin position="205"/>
        <end position="265"/>
    </location>
</feature>
<dbReference type="EC" id="2.7.1.148" evidence="2 10"/>
<dbReference type="InterPro" id="IPR006204">
    <property type="entry name" value="GHMP_kinase_N_dom"/>
</dbReference>
<evidence type="ECO:0000256" key="4">
    <source>
        <dbReference type="ARBA" id="ARBA00022679"/>
    </source>
</evidence>
<evidence type="ECO:0000256" key="8">
    <source>
        <dbReference type="ARBA" id="ARBA00023229"/>
    </source>
</evidence>
<feature type="active site" evidence="10">
    <location>
        <position position="131"/>
    </location>
</feature>
<comment type="pathway">
    <text evidence="10">Isoprenoid biosynthesis; isopentenyl diphosphate biosynthesis via DXP pathway; isopentenyl diphosphate from 1-deoxy-D-xylulose 5-phosphate: step 3/6.</text>
</comment>
<evidence type="ECO:0000313" key="14">
    <source>
        <dbReference type="Proteomes" id="UP000241899"/>
    </source>
</evidence>
<proteinExistence type="inferred from homology"/>
<dbReference type="GO" id="GO:0050515">
    <property type="term" value="F:4-(cytidine 5'-diphospho)-2-C-methyl-D-erythritol kinase activity"/>
    <property type="evidence" value="ECO:0007669"/>
    <property type="project" value="UniProtKB-UniRule"/>
</dbReference>
<dbReference type="PANTHER" id="PTHR43527">
    <property type="entry name" value="4-DIPHOSPHOCYTIDYL-2-C-METHYL-D-ERYTHRITOL KINASE, CHLOROPLASTIC"/>
    <property type="match status" value="1"/>
</dbReference>
<dbReference type="GO" id="GO:0005524">
    <property type="term" value="F:ATP binding"/>
    <property type="evidence" value="ECO:0007669"/>
    <property type="project" value="UniProtKB-UniRule"/>
</dbReference>
<comment type="caution">
    <text evidence="13">The sequence shown here is derived from an EMBL/GenBank/DDBJ whole genome shotgun (WGS) entry which is preliminary data.</text>
</comment>
<dbReference type="Pfam" id="PF08544">
    <property type="entry name" value="GHMP_kinases_C"/>
    <property type="match status" value="1"/>
</dbReference>
<dbReference type="Gene3D" id="3.30.230.10">
    <property type="match status" value="1"/>
</dbReference>
<dbReference type="OrthoDB" id="9809438at2"/>
<keyword evidence="4 10" id="KW-0808">Transferase</keyword>
<evidence type="ECO:0000256" key="6">
    <source>
        <dbReference type="ARBA" id="ARBA00022777"/>
    </source>
</evidence>
<name>A0A2T4JGZ5_9RHOB</name>
<dbReference type="Gene3D" id="3.30.70.890">
    <property type="entry name" value="GHMP kinase, C-terminal domain"/>
    <property type="match status" value="1"/>
</dbReference>
<dbReference type="NCBIfam" id="NF011202">
    <property type="entry name" value="PRK14608.1"/>
    <property type="match status" value="1"/>
</dbReference>
<evidence type="ECO:0000256" key="9">
    <source>
        <dbReference type="ARBA" id="ARBA00032554"/>
    </source>
</evidence>
<comment type="catalytic activity">
    <reaction evidence="10">
        <text>4-CDP-2-C-methyl-D-erythritol + ATP = 4-CDP-2-C-methyl-D-erythritol 2-phosphate + ADP + H(+)</text>
        <dbReference type="Rhea" id="RHEA:18437"/>
        <dbReference type="ChEBI" id="CHEBI:15378"/>
        <dbReference type="ChEBI" id="CHEBI:30616"/>
        <dbReference type="ChEBI" id="CHEBI:57823"/>
        <dbReference type="ChEBI" id="CHEBI:57919"/>
        <dbReference type="ChEBI" id="CHEBI:456216"/>
        <dbReference type="EC" id="2.7.1.148"/>
    </reaction>
</comment>
<keyword evidence="5 10" id="KW-0547">Nucleotide-binding</keyword>
<keyword evidence="6 10" id="KW-0418">Kinase</keyword>
<evidence type="ECO:0000256" key="7">
    <source>
        <dbReference type="ARBA" id="ARBA00022840"/>
    </source>
</evidence>
<gene>
    <name evidence="10" type="primary">ispE</name>
    <name evidence="13" type="ORF">C5F46_10410</name>
</gene>
<evidence type="ECO:0000313" key="13">
    <source>
        <dbReference type="EMBL" id="PTE17185.1"/>
    </source>
</evidence>
<evidence type="ECO:0000256" key="10">
    <source>
        <dbReference type="HAMAP-Rule" id="MF_00061"/>
    </source>
</evidence>
<evidence type="ECO:0000256" key="5">
    <source>
        <dbReference type="ARBA" id="ARBA00022741"/>
    </source>
</evidence>
<protein>
    <recommendedName>
        <fullName evidence="3 10">4-diphosphocytidyl-2-C-methyl-D-erythritol kinase</fullName>
        <shortName evidence="10">CMK</shortName>
        <ecNumber evidence="2 10">2.7.1.148</ecNumber>
    </recommendedName>
    <alternativeName>
        <fullName evidence="9 10">4-(cytidine-5'-diphospho)-2-C-methyl-D-erythritol kinase</fullName>
    </alternativeName>
</protein>
<dbReference type="InterPro" id="IPR036554">
    <property type="entry name" value="GHMP_kinase_C_sf"/>
</dbReference>
<evidence type="ECO:0000259" key="12">
    <source>
        <dbReference type="Pfam" id="PF08544"/>
    </source>
</evidence>
<feature type="binding site" evidence="10">
    <location>
        <begin position="92"/>
        <end position="102"/>
    </location>
    <ligand>
        <name>ATP</name>
        <dbReference type="ChEBI" id="CHEBI:30616"/>
    </ligand>
</feature>
<dbReference type="UniPathway" id="UPA00056">
    <property type="reaction ID" value="UER00094"/>
</dbReference>
<dbReference type="AlphaFoldDB" id="A0A2T4JGZ5"/>
<dbReference type="EMBL" id="PZKF01000022">
    <property type="protein sequence ID" value="PTE17185.1"/>
    <property type="molecule type" value="Genomic_DNA"/>
</dbReference>
<reference evidence="13 14" key="1">
    <citation type="submission" date="2018-03" db="EMBL/GenBank/DDBJ databases">
        <title>Rhodobacter veldkampii.</title>
        <authorList>
            <person name="Meyer T.E."/>
            <person name="Miller S."/>
            <person name="Lodha T."/>
            <person name="Gandham S."/>
            <person name="Chintalapati S."/>
            <person name="Chintalapati V.R."/>
        </authorList>
    </citation>
    <scope>NUCLEOTIDE SEQUENCE [LARGE SCALE GENOMIC DNA]</scope>
    <source>
        <strain evidence="13 14">DSM 11550</strain>
    </source>
</reference>
<dbReference type="GO" id="GO:0016114">
    <property type="term" value="P:terpenoid biosynthetic process"/>
    <property type="evidence" value="ECO:0007669"/>
    <property type="project" value="UniProtKB-UniRule"/>
</dbReference>
<feature type="domain" description="GHMP kinase N-terminal" evidence="11">
    <location>
        <begin position="67"/>
        <end position="131"/>
    </location>
</feature>
<evidence type="ECO:0000259" key="11">
    <source>
        <dbReference type="Pfam" id="PF00288"/>
    </source>
</evidence>
<comment type="similarity">
    <text evidence="1 10">Belongs to the GHMP kinase family. IspE subfamily.</text>
</comment>
<dbReference type="InterPro" id="IPR014721">
    <property type="entry name" value="Ribsml_uS5_D2-typ_fold_subgr"/>
</dbReference>
<dbReference type="PIRSF" id="PIRSF010376">
    <property type="entry name" value="IspE"/>
    <property type="match status" value="1"/>
</dbReference>
<dbReference type="Pfam" id="PF00288">
    <property type="entry name" value="GHMP_kinases_N"/>
    <property type="match status" value="1"/>
</dbReference>
<evidence type="ECO:0000256" key="2">
    <source>
        <dbReference type="ARBA" id="ARBA00012052"/>
    </source>
</evidence>
<dbReference type="InterPro" id="IPR004424">
    <property type="entry name" value="IspE"/>
</dbReference>
<evidence type="ECO:0000256" key="3">
    <source>
        <dbReference type="ARBA" id="ARBA00017473"/>
    </source>
</evidence>
<keyword evidence="8 10" id="KW-0414">Isoprene biosynthesis</keyword>
<dbReference type="RefSeq" id="WP_107325291.1">
    <property type="nucleotide sequence ID" value="NZ_NHSP01000020.1"/>
</dbReference>
<sequence>MAIEALAPAKINLTLHVTGQREDGYHLLDSLVVFAEAGDRILVEPADDLRLTVTGPKAAGIPADGDNLVLRAARMLGQAGQGAAITLEKHLPMASGIGGGSSDAAATLRALARLWAVTLPPAIETARLGADVPVCLDPRPRRMAGLGEILSDVPQLPPLWLVLVNPGVPLATPAVFRALTQKTNPAMPDPLPNWSSAMDLADFLRSQRNDLEPPALAIQPVIGTVLAALAACDGCLLARMSGSGATCFGLFASAASAASAACALAAGQPGWWVSDSAVLA</sequence>
<accession>A0A2T4JGZ5</accession>
<dbReference type="InterPro" id="IPR013750">
    <property type="entry name" value="GHMP_kinase_C_dom"/>
</dbReference>
<dbReference type="NCBIfam" id="TIGR00154">
    <property type="entry name" value="ispE"/>
    <property type="match status" value="1"/>
</dbReference>
<organism evidence="13 14">
    <name type="scientific">Phaeovulum veldkampii DSM 11550</name>
    <dbReference type="NCBI Taxonomy" id="1185920"/>
    <lineage>
        <taxon>Bacteria</taxon>
        <taxon>Pseudomonadati</taxon>
        <taxon>Pseudomonadota</taxon>
        <taxon>Alphaproteobacteria</taxon>
        <taxon>Rhodobacterales</taxon>
        <taxon>Paracoccaceae</taxon>
        <taxon>Phaeovulum</taxon>
    </lineage>
</organism>